<dbReference type="PANTHER" id="PTHR40068:SF1">
    <property type="entry name" value="TRANSCRIPTION REPRESSOR NIAR-RELATED"/>
    <property type="match status" value="1"/>
</dbReference>
<protein>
    <submittedName>
        <fullName evidence="3">Transcription repressor NadR</fullName>
    </submittedName>
</protein>
<dbReference type="Pfam" id="PF08279">
    <property type="entry name" value="HTH_11"/>
    <property type="match status" value="1"/>
</dbReference>
<dbReference type="InterPro" id="IPR035922">
    <property type="entry name" value="3H_dom_sf"/>
</dbReference>
<dbReference type="Proteomes" id="UP000822142">
    <property type="component" value="Unassembled WGS sequence"/>
</dbReference>
<name>A0ABX2ICC2_BLAHA</name>
<dbReference type="InterPro" id="IPR036390">
    <property type="entry name" value="WH_DNA-bd_sf"/>
</dbReference>
<feature type="domain" description="Helix-turn-helix type 11" evidence="2">
    <location>
        <begin position="6"/>
        <end position="59"/>
    </location>
</feature>
<dbReference type="PANTHER" id="PTHR40068">
    <property type="entry name" value="TRANSCRIPTION REPRESSOR NIAR-RELATED"/>
    <property type="match status" value="1"/>
</dbReference>
<evidence type="ECO:0000313" key="3">
    <source>
        <dbReference type="EMBL" id="NSJ86751.1"/>
    </source>
</evidence>
<evidence type="ECO:0000313" key="4">
    <source>
        <dbReference type="Proteomes" id="UP000822142"/>
    </source>
</evidence>
<evidence type="ECO:0000259" key="1">
    <source>
        <dbReference type="Pfam" id="PF02829"/>
    </source>
</evidence>
<dbReference type="Gene3D" id="3.30.1340.20">
    <property type="entry name" value="3H domain"/>
    <property type="match status" value="1"/>
</dbReference>
<organism evidence="3 4">
    <name type="scientific">Blautia hansenii</name>
    <name type="common">Ruminococcus hansenii</name>
    <dbReference type="NCBI Taxonomy" id="1322"/>
    <lineage>
        <taxon>Bacteria</taxon>
        <taxon>Bacillati</taxon>
        <taxon>Bacillota</taxon>
        <taxon>Clostridia</taxon>
        <taxon>Lachnospirales</taxon>
        <taxon>Lachnospiraceae</taxon>
        <taxon>Blautia</taxon>
    </lineage>
</organism>
<dbReference type="InterPro" id="IPR026043">
    <property type="entry name" value="NadR"/>
</dbReference>
<sequence length="168" mass="19090">MDGETRRKEILKYISESNKPVSGTKLAEIFQVSRQVIVQDIALLRAADCEILSTNRGYICSSPQKCMRIIQVYHTDERIEEELHAIVDCGGTVEDVFVQHEVYGELRAVLNISSRRQVKQFLEDIRTGKSKPLTNITSGHHCHTISADSEEVLDMIEENLRKLGICME</sequence>
<feature type="domain" description="3H" evidence="1">
    <location>
        <begin position="70"/>
        <end position="165"/>
    </location>
</feature>
<dbReference type="EMBL" id="JAAITA010000015">
    <property type="protein sequence ID" value="NSJ86751.1"/>
    <property type="molecule type" value="Genomic_DNA"/>
</dbReference>
<reference evidence="3 4" key="1">
    <citation type="journal article" date="2020" name="Cell Host Microbe">
        <title>Functional and Genomic Variation between Human-Derived Isolates of Lachnospiraceae Reveals Inter- and Intra-Species Diversity.</title>
        <authorList>
            <person name="Sorbara M.T."/>
            <person name="Littmann E.R."/>
            <person name="Fontana E."/>
            <person name="Moody T.U."/>
            <person name="Kohout C.E."/>
            <person name="Gjonbalaj M."/>
            <person name="Eaton V."/>
            <person name="Seok R."/>
            <person name="Leiner I.M."/>
            <person name="Pamer E.G."/>
        </authorList>
    </citation>
    <scope>NUCLEOTIDE SEQUENCE [LARGE SCALE GENOMIC DNA]</scope>
    <source>
        <strain evidence="3 4">MSK.15.26</strain>
    </source>
</reference>
<dbReference type="InterPro" id="IPR036388">
    <property type="entry name" value="WH-like_DNA-bd_sf"/>
</dbReference>
<dbReference type="InterPro" id="IPR004173">
    <property type="entry name" value="3H_domain"/>
</dbReference>
<proteinExistence type="predicted"/>
<gene>
    <name evidence="3" type="ORF">G5A70_11325</name>
</gene>
<dbReference type="InterPro" id="IPR013196">
    <property type="entry name" value="HTH_11"/>
</dbReference>
<dbReference type="PIRSF" id="PIRSF037847">
    <property type="entry name" value="NiaR"/>
    <property type="match status" value="1"/>
</dbReference>
<dbReference type="SUPFAM" id="SSF75500">
    <property type="entry name" value="Putative transcriptional regulator TM1602, C-terminal domain"/>
    <property type="match status" value="1"/>
</dbReference>
<dbReference type="SUPFAM" id="SSF46785">
    <property type="entry name" value="Winged helix' DNA-binding domain"/>
    <property type="match status" value="1"/>
</dbReference>
<dbReference type="RefSeq" id="WP_173749750.1">
    <property type="nucleotide sequence ID" value="NZ_JAAITA010000015.1"/>
</dbReference>
<comment type="caution">
    <text evidence="3">The sequence shown here is derived from an EMBL/GenBank/DDBJ whole genome shotgun (WGS) entry which is preliminary data.</text>
</comment>
<keyword evidence="4" id="KW-1185">Reference proteome</keyword>
<dbReference type="Pfam" id="PF02829">
    <property type="entry name" value="3H"/>
    <property type="match status" value="1"/>
</dbReference>
<dbReference type="Gene3D" id="1.10.10.10">
    <property type="entry name" value="Winged helix-like DNA-binding domain superfamily/Winged helix DNA-binding domain"/>
    <property type="match status" value="1"/>
</dbReference>
<evidence type="ECO:0000259" key="2">
    <source>
        <dbReference type="Pfam" id="PF08279"/>
    </source>
</evidence>
<accession>A0ABX2ICC2</accession>